<dbReference type="AlphaFoldDB" id="E6QGL9"/>
<accession>E6QGL9</accession>
<reference evidence="2" key="1">
    <citation type="submission" date="2009-10" db="EMBL/GenBank/DDBJ databases">
        <title>Diversity of trophic interactions inside an arsenic-rich microbial ecosystem.</title>
        <authorList>
            <person name="Bertin P.N."/>
            <person name="Heinrich-Salmeron A."/>
            <person name="Pelletier E."/>
            <person name="Goulhen-Chollet F."/>
            <person name="Arsene-Ploetze F."/>
            <person name="Gallien S."/>
            <person name="Calteau A."/>
            <person name="Vallenet D."/>
            <person name="Casiot C."/>
            <person name="Chane-Woon-Ming B."/>
            <person name="Giloteaux L."/>
            <person name="Barakat M."/>
            <person name="Bonnefoy V."/>
            <person name="Bruneel O."/>
            <person name="Chandler M."/>
            <person name="Cleiss J."/>
            <person name="Duran R."/>
            <person name="Elbaz-Poulichet F."/>
            <person name="Fonknechten N."/>
            <person name="Lauga B."/>
            <person name="Mornico D."/>
            <person name="Ortet P."/>
            <person name="Schaeffer C."/>
            <person name="Siguier P."/>
            <person name="Alexander Thil Smith A."/>
            <person name="Van Dorsselaer A."/>
            <person name="Weissenbach J."/>
            <person name="Medigue C."/>
            <person name="Le Paslier D."/>
        </authorList>
    </citation>
    <scope>NUCLEOTIDE SEQUENCE</scope>
</reference>
<gene>
    <name evidence="2" type="ORF">CARN5_0092</name>
</gene>
<dbReference type="EMBL" id="CABP01000175">
    <property type="protein sequence ID" value="CBI06383.1"/>
    <property type="molecule type" value="Genomic_DNA"/>
</dbReference>
<evidence type="ECO:0000313" key="2">
    <source>
        <dbReference type="EMBL" id="CBI06383.1"/>
    </source>
</evidence>
<comment type="caution">
    <text evidence="2">The sequence shown here is derived from an EMBL/GenBank/DDBJ whole genome shotgun (WGS) entry which is preliminary data.</text>
</comment>
<name>E6QGL9_9ZZZZ</name>
<organism evidence="2">
    <name type="scientific">mine drainage metagenome</name>
    <dbReference type="NCBI Taxonomy" id="410659"/>
    <lineage>
        <taxon>unclassified sequences</taxon>
        <taxon>metagenomes</taxon>
        <taxon>ecological metagenomes</taxon>
    </lineage>
</organism>
<sequence>MAEIVRRFRYELRVEWWNPEIIWCVEPEGKPNLRYLDLYGFGIGSDENGGVPPEPRYDYPAETEA</sequence>
<feature type="region of interest" description="Disordered" evidence="1">
    <location>
        <begin position="44"/>
        <end position="65"/>
    </location>
</feature>
<protein>
    <submittedName>
        <fullName evidence="2">Uncharacterized protein</fullName>
    </submittedName>
</protein>
<proteinExistence type="predicted"/>
<evidence type="ECO:0000256" key="1">
    <source>
        <dbReference type="SAM" id="MobiDB-lite"/>
    </source>
</evidence>